<comment type="caution">
    <text evidence="2">The sequence shown here is derived from an EMBL/GenBank/DDBJ whole genome shotgun (WGS) entry which is preliminary data.</text>
</comment>
<reference evidence="2 3" key="1">
    <citation type="submission" date="2019-02" db="EMBL/GenBank/DDBJ databases">
        <title>Deep-cultivation of Planctomycetes and their phenomic and genomic characterization uncovers novel biology.</title>
        <authorList>
            <person name="Wiegand S."/>
            <person name="Jogler M."/>
            <person name="Boedeker C."/>
            <person name="Pinto D."/>
            <person name="Vollmers J."/>
            <person name="Rivas-Marin E."/>
            <person name="Kohn T."/>
            <person name="Peeters S.H."/>
            <person name="Heuer A."/>
            <person name="Rast P."/>
            <person name="Oberbeckmann S."/>
            <person name="Bunk B."/>
            <person name="Jeske O."/>
            <person name="Meyerdierks A."/>
            <person name="Storesund J.E."/>
            <person name="Kallscheuer N."/>
            <person name="Luecker S."/>
            <person name="Lage O.M."/>
            <person name="Pohl T."/>
            <person name="Merkel B.J."/>
            <person name="Hornburger P."/>
            <person name="Mueller R.-W."/>
            <person name="Bruemmer F."/>
            <person name="Labrenz M."/>
            <person name="Spormann A.M."/>
            <person name="Op Den Camp H."/>
            <person name="Overmann J."/>
            <person name="Amann R."/>
            <person name="Jetten M.S.M."/>
            <person name="Mascher T."/>
            <person name="Medema M.H."/>
            <person name="Devos D.P."/>
            <person name="Kaster A.-K."/>
            <person name="Ovreas L."/>
            <person name="Rohde M."/>
            <person name="Galperin M.Y."/>
            <person name="Jogler C."/>
        </authorList>
    </citation>
    <scope>NUCLEOTIDE SEQUENCE [LARGE SCALE GENOMIC DNA]</scope>
    <source>
        <strain evidence="2 3">Pla111</strain>
    </source>
</reference>
<keyword evidence="3" id="KW-1185">Reference proteome</keyword>
<dbReference type="AlphaFoldDB" id="A0A5C5WE88"/>
<accession>A0A5C5WE88</accession>
<protein>
    <submittedName>
        <fullName evidence="2">Uncharacterized protein</fullName>
    </submittedName>
</protein>
<evidence type="ECO:0000313" key="2">
    <source>
        <dbReference type="EMBL" id="TWT48379.1"/>
    </source>
</evidence>
<evidence type="ECO:0000313" key="3">
    <source>
        <dbReference type="Proteomes" id="UP000318995"/>
    </source>
</evidence>
<evidence type="ECO:0000256" key="1">
    <source>
        <dbReference type="SAM" id="MobiDB-lite"/>
    </source>
</evidence>
<feature type="compositionally biased region" description="Low complexity" evidence="1">
    <location>
        <begin position="214"/>
        <end position="230"/>
    </location>
</feature>
<dbReference type="EMBL" id="SJPH01000001">
    <property type="protein sequence ID" value="TWT48379.1"/>
    <property type="molecule type" value="Genomic_DNA"/>
</dbReference>
<proteinExistence type="predicted"/>
<name>A0A5C5WE88_9BACT</name>
<sequence length="238" mass="25068">MLVLPIIAGTAGVSAQELAGGCRLTIGAEVYNVPVGKPFAVQIGEQRVTMRIDPRSQTDFTIEGVSFSHPASLVAETPVDEGGVAIWAIQGPSSAIMLQRYDGELAPESLLKVLADNIAEQYGKQPIQRQAVQLRGADRTYPGQQLRVSTTAASGQGATAGQGVAEGTAVDLVQNVFTFASGDRVYALIVQDTRPAGGGETPEYQETLRLLGETLKTAPSTPKPAASATPQRSVPRRR</sequence>
<dbReference type="Proteomes" id="UP000318995">
    <property type="component" value="Unassembled WGS sequence"/>
</dbReference>
<feature type="region of interest" description="Disordered" evidence="1">
    <location>
        <begin position="214"/>
        <end position="238"/>
    </location>
</feature>
<gene>
    <name evidence="2" type="ORF">Pla111_01420</name>
</gene>
<organism evidence="2 3">
    <name type="scientific">Botrimarina hoheduenensis</name>
    <dbReference type="NCBI Taxonomy" id="2528000"/>
    <lineage>
        <taxon>Bacteria</taxon>
        <taxon>Pseudomonadati</taxon>
        <taxon>Planctomycetota</taxon>
        <taxon>Planctomycetia</taxon>
        <taxon>Pirellulales</taxon>
        <taxon>Lacipirellulaceae</taxon>
        <taxon>Botrimarina</taxon>
    </lineage>
</organism>